<dbReference type="Proteomes" id="UP000822688">
    <property type="component" value="Chromosome 9"/>
</dbReference>
<evidence type="ECO:0000313" key="1">
    <source>
        <dbReference type="EMBL" id="KAG0562463.1"/>
    </source>
</evidence>
<sequence length="240" mass="27740">MRQSNIRRRESRDSPFSLLVINNGGGPHTPVEQLVADRNGPTLNEAPLRVDTVHCDTTEEDQCHDTDGDFQDGDMPLCELNQYPPPSPTLTEDVVAAMYVWTDAADLVADLKEYWADGKGMKRPFCFGNALQDRLRDRARALEKLENTYVENHCRAQDELRKDMAEPVCPPKPAMPSLYYLKELDENAIIPWVWNCESGDEFVRNWEATVQTEEFRNKLMRCFYWWIIRKVCHSAPHCTF</sequence>
<comment type="caution">
    <text evidence="1">The sequence shown here is derived from an EMBL/GenBank/DDBJ whole genome shotgun (WGS) entry which is preliminary data.</text>
</comment>
<organism evidence="1 2">
    <name type="scientific">Ceratodon purpureus</name>
    <name type="common">Fire moss</name>
    <name type="synonym">Dicranum purpureum</name>
    <dbReference type="NCBI Taxonomy" id="3225"/>
    <lineage>
        <taxon>Eukaryota</taxon>
        <taxon>Viridiplantae</taxon>
        <taxon>Streptophyta</taxon>
        <taxon>Embryophyta</taxon>
        <taxon>Bryophyta</taxon>
        <taxon>Bryophytina</taxon>
        <taxon>Bryopsida</taxon>
        <taxon>Dicranidae</taxon>
        <taxon>Pseudoditrichales</taxon>
        <taxon>Ditrichaceae</taxon>
        <taxon>Ceratodon</taxon>
    </lineage>
</organism>
<protein>
    <submittedName>
        <fullName evidence="1">Uncharacterized protein</fullName>
    </submittedName>
</protein>
<keyword evidence="2" id="KW-1185">Reference proteome</keyword>
<gene>
    <name evidence="1" type="ORF">KC19_9G148700</name>
</gene>
<accession>A0A8T0GU73</accession>
<dbReference type="EMBL" id="CM026430">
    <property type="protein sequence ID" value="KAG0562463.1"/>
    <property type="molecule type" value="Genomic_DNA"/>
</dbReference>
<proteinExistence type="predicted"/>
<feature type="non-terminal residue" evidence="1">
    <location>
        <position position="240"/>
    </location>
</feature>
<reference evidence="1" key="1">
    <citation type="submission" date="2020-06" db="EMBL/GenBank/DDBJ databases">
        <title>WGS assembly of Ceratodon purpureus strain R40.</title>
        <authorList>
            <person name="Carey S.B."/>
            <person name="Jenkins J."/>
            <person name="Shu S."/>
            <person name="Lovell J.T."/>
            <person name="Sreedasyam A."/>
            <person name="Maumus F."/>
            <person name="Tiley G.P."/>
            <person name="Fernandez-Pozo N."/>
            <person name="Barry K."/>
            <person name="Chen C."/>
            <person name="Wang M."/>
            <person name="Lipzen A."/>
            <person name="Daum C."/>
            <person name="Saski C.A."/>
            <person name="Payton A.C."/>
            <person name="Mcbreen J.C."/>
            <person name="Conrad R.E."/>
            <person name="Kollar L.M."/>
            <person name="Olsson S."/>
            <person name="Huttunen S."/>
            <person name="Landis J.B."/>
            <person name="Wickett N.J."/>
            <person name="Johnson M.G."/>
            <person name="Rensing S.A."/>
            <person name="Grimwood J."/>
            <person name="Schmutz J."/>
            <person name="Mcdaniel S.F."/>
        </authorList>
    </citation>
    <scope>NUCLEOTIDE SEQUENCE</scope>
    <source>
        <strain evidence="1">R40</strain>
    </source>
</reference>
<dbReference type="AlphaFoldDB" id="A0A8T0GU73"/>
<evidence type="ECO:0000313" key="2">
    <source>
        <dbReference type="Proteomes" id="UP000822688"/>
    </source>
</evidence>
<name>A0A8T0GU73_CERPU</name>